<evidence type="ECO:0000313" key="13">
    <source>
        <dbReference type="Proteomes" id="UP000018040"/>
    </source>
</evidence>
<evidence type="ECO:0000256" key="1">
    <source>
        <dbReference type="ARBA" id="ARBA00004141"/>
    </source>
</evidence>
<dbReference type="OrthoDB" id="6500128at2759"/>
<dbReference type="SUPFAM" id="SSF52540">
    <property type="entry name" value="P-loop containing nucleoside triphosphate hydrolases"/>
    <property type="match status" value="2"/>
</dbReference>
<feature type="domain" description="ABC transporter" evidence="10">
    <location>
        <begin position="1161"/>
        <end position="1394"/>
    </location>
</feature>
<feature type="transmembrane region" description="Helical" evidence="9">
    <location>
        <begin position="845"/>
        <end position="869"/>
    </location>
</feature>
<feature type="transmembrane region" description="Helical" evidence="9">
    <location>
        <begin position="881"/>
        <end position="906"/>
    </location>
</feature>
<dbReference type="InterPro" id="IPR027417">
    <property type="entry name" value="P-loop_NTPase"/>
</dbReference>
<dbReference type="InterPro" id="IPR036640">
    <property type="entry name" value="ABC1_TM_sf"/>
</dbReference>
<dbReference type="InterPro" id="IPR003593">
    <property type="entry name" value="AAA+_ATPase"/>
</dbReference>
<evidence type="ECO:0000256" key="5">
    <source>
        <dbReference type="ARBA" id="ARBA00022741"/>
    </source>
</evidence>
<dbReference type="Proteomes" id="UP000018040">
    <property type="component" value="Unassembled WGS sequence"/>
</dbReference>
<evidence type="ECO:0000256" key="6">
    <source>
        <dbReference type="ARBA" id="ARBA00022840"/>
    </source>
</evidence>
<feature type="transmembrane region" description="Helical" evidence="9">
    <location>
        <begin position="260"/>
        <end position="284"/>
    </location>
</feature>
<dbReference type="GO" id="GO:0005524">
    <property type="term" value="F:ATP binding"/>
    <property type="evidence" value="ECO:0007669"/>
    <property type="project" value="UniProtKB-KW"/>
</dbReference>
<dbReference type="PROSITE" id="PS50929">
    <property type="entry name" value="ABC_TM1F"/>
    <property type="match status" value="2"/>
</dbReference>
<dbReference type="InterPro" id="IPR003439">
    <property type="entry name" value="ABC_transporter-like_ATP-bd"/>
</dbReference>
<evidence type="ECO:0000256" key="2">
    <source>
        <dbReference type="ARBA" id="ARBA00009726"/>
    </source>
</evidence>
<evidence type="ECO:0000256" key="8">
    <source>
        <dbReference type="ARBA" id="ARBA00023136"/>
    </source>
</evidence>
<reference evidence="12 13" key="2">
    <citation type="journal article" date="2013" name="Genome Biol. Evol.">
        <title>Genome sequencing of Giardia lamblia genotypes A2 and B isolates (DH and GS) and comparative analysis with the genomes of genotypes A1 and E (WB and Pig).</title>
        <authorList>
            <person name="Adam R.D."/>
            <person name="Dahlstrom E.W."/>
            <person name="Martens C.A."/>
            <person name="Bruno D.P."/>
            <person name="Barbian K.D."/>
            <person name="Ricklefs S.M."/>
            <person name="Hernandez M.M."/>
            <person name="Narla N.P."/>
            <person name="Patel R.B."/>
            <person name="Porcella S.F."/>
            <person name="Nash T.E."/>
        </authorList>
    </citation>
    <scope>NUCLEOTIDE SEQUENCE [LARGE SCALE GENOMIC DNA]</scope>
    <source>
        <strain evidence="12 13">GS</strain>
    </source>
</reference>
<evidence type="ECO:0000256" key="7">
    <source>
        <dbReference type="ARBA" id="ARBA00022989"/>
    </source>
</evidence>
<dbReference type="EMBL" id="AHHH01000021">
    <property type="protein sequence ID" value="ESU44507.1"/>
    <property type="molecule type" value="Genomic_DNA"/>
</dbReference>
<dbReference type="PANTHER" id="PTHR24223">
    <property type="entry name" value="ATP-BINDING CASSETTE SUB-FAMILY C"/>
    <property type="match status" value="1"/>
</dbReference>
<dbReference type="InterPro" id="IPR017871">
    <property type="entry name" value="ABC_transporter-like_CS"/>
</dbReference>
<feature type="transmembrane region" description="Helical" evidence="9">
    <location>
        <begin position="1064"/>
        <end position="1088"/>
    </location>
</feature>
<comment type="similarity">
    <text evidence="2">Belongs to the ABC transporter superfamily. ABCC family. Conjugate transporter (TC 3.A.1.208) subfamily.</text>
</comment>
<dbReference type="VEuPathDB" id="GiardiaDB:DHA2_153085"/>
<protein>
    <submittedName>
        <fullName evidence="12">ABC transporter, ATP-binding cassette domain protein</fullName>
    </submittedName>
</protein>
<dbReference type="VEuPathDB" id="GiardiaDB:GL50803_0017132"/>
<evidence type="ECO:0000256" key="3">
    <source>
        <dbReference type="ARBA" id="ARBA00022448"/>
    </source>
</evidence>
<accession>V6U1K8</accession>
<keyword evidence="3" id="KW-0813">Transport</keyword>
<dbReference type="PANTHER" id="PTHR24223:SF456">
    <property type="entry name" value="MULTIDRUG RESISTANCE-ASSOCIATED PROTEIN LETHAL(2)03659"/>
    <property type="match status" value="1"/>
</dbReference>
<feature type="non-terminal residue" evidence="12">
    <location>
        <position position="1"/>
    </location>
</feature>
<dbReference type="Pfam" id="PF00664">
    <property type="entry name" value="ABC_membrane"/>
    <property type="match status" value="2"/>
</dbReference>
<feature type="domain" description="ABC transmembrane type-1" evidence="11">
    <location>
        <begin position="107"/>
        <end position="399"/>
    </location>
</feature>
<evidence type="ECO:0000256" key="4">
    <source>
        <dbReference type="ARBA" id="ARBA00022692"/>
    </source>
</evidence>
<comment type="subcellular location">
    <subcellularLocation>
        <location evidence="1">Membrane</location>
        <topology evidence="1">Multi-pass membrane protein</topology>
    </subcellularLocation>
</comment>
<dbReference type="VEuPathDB" id="GiardiaDB:GL50581_3139"/>
<dbReference type="Pfam" id="PF00005">
    <property type="entry name" value="ABC_tran"/>
    <property type="match status" value="2"/>
</dbReference>
<evidence type="ECO:0000313" key="12">
    <source>
        <dbReference type="EMBL" id="ESU44507.1"/>
    </source>
</evidence>
<dbReference type="CDD" id="cd03244">
    <property type="entry name" value="ABCC_MRP_domain2"/>
    <property type="match status" value="1"/>
</dbReference>
<gene>
    <name evidence="12" type="ORF">GSB_151591</name>
</gene>
<feature type="domain" description="ABC transporter" evidence="10">
    <location>
        <begin position="552"/>
        <end position="792"/>
    </location>
</feature>
<feature type="transmembrane region" description="Helical" evidence="9">
    <location>
        <begin position="158"/>
        <end position="178"/>
    </location>
</feature>
<keyword evidence="7 9" id="KW-1133">Transmembrane helix</keyword>
<evidence type="ECO:0000256" key="9">
    <source>
        <dbReference type="SAM" id="Phobius"/>
    </source>
</evidence>
<dbReference type="SMART" id="SM00382">
    <property type="entry name" value="AAA"/>
    <property type="match status" value="2"/>
</dbReference>
<feature type="transmembrane region" description="Helical" evidence="9">
    <location>
        <begin position="982"/>
        <end position="1002"/>
    </location>
</feature>
<feature type="transmembrane region" description="Helical" evidence="9">
    <location>
        <begin position="1100"/>
        <end position="1120"/>
    </location>
</feature>
<dbReference type="FunFam" id="1.20.1560.10:FF:000592">
    <property type="entry name" value="MRP-like ABC transporter"/>
    <property type="match status" value="1"/>
</dbReference>
<dbReference type="VEuPathDB" id="GiardiaDB:GL50803_00221689"/>
<dbReference type="Gene3D" id="1.20.1560.10">
    <property type="entry name" value="ABC transporter type 1, transmembrane domain"/>
    <property type="match status" value="2"/>
</dbReference>
<feature type="transmembrane region" description="Helical" evidence="9">
    <location>
        <begin position="235"/>
        <end position="254"/>
    </location>
</feature>
<dbReference type="InterPro" id="IPR050173">
    <property type="entry name" value="ABC_transporter_C-like"/>
</dbReference>
<keyword evidence="6 12" id="KW-0067">ATP-binding</keyword>
<name>V6U1K8_GIAIN</name>
<dbReference type="VEuPathDB" id="GiardiaDB:DHA2_150517"/>
<dbReference type="PROSITE" id="PS50893">
    <property type="entry name" value="ABC_TRANSPORTER_2"/>
    <property type="match status" value="2"/>
</dbReference>
<evidence type="ECO:0000259" key="11">
    <source>
        <dbReference type="PROSITE" id="PS50929"/>
    </source>
</evidence>
<dbReference type="GO" id="GO:0016887">
    <property type="term" value="F:ATP hydrolysis activity"/>
    <property type="evidence" value="ECO:0007669"/>
    <property type="project" value="InterPro"/>
</dbReference>
<dbReference type="VEuPathDB" id="GiardiaDB:QR46_4174"/>
<dbReference type="SUPFAM" id="SSF90123">
    <property type="entry name" value="ABC transporter transmembrane region"/>
    <property type="match status" value="2"/>
</dbReference>
<dbReference type="InterPro" id="IPR011527">
    <property type="entry name" value="ABC1_TM_dom"/>
</dbReference>
<dbReference type="GO" id="GO:0016020">
    <property type="term" value="C:membrane"/>
    <property type="evidence" value="ECO:0007669"/>
    <property type="project" value="UniProtKB-SubCell"/>
</dbReference>
<keyword evidence="8 9" id="KW-0472">Membrane</keyword>
<dbReference type="FunFam" id="3.40.50.300:FF:000630">
    <property type="entry name" value="ATP-binding cassette (ABC) transporter, putative"/>
    <property type="match status" value="1"/>
</dbReference>
<organism evidence="12 13">
    <name type="scientific">Giardia intestinalis</name>
    <name type="common">Giardia lamblia</name>
    <dbReference type="NCBI Taxonomy" id="5741"/>
    <lineage>
        <taxon>Eukaryota</taxon>
        <taxon>Metamonada</taxon>
        <taxon>Diplomonadida</taxon>
        <taxon>Hexamitidae</taxon>
        <taxon>Giardiinae</taxon>
        <taxon>Giardia</taxon>
    </lineage>
</organism>
<keyword evidence="5" id="KW-0547">Nucleotide-binding</keyword>
<evidence type="ECO:0000259" key="10">
    <source>
        <dbReference type="PROSITE" id="PS50893"/>
    </source>
</evidence>
<dbReference type="GO" id="GO:0140359">
    <property type="term" value="F:ABC-type transporter activity"/>
    <property type="evidence" value="ECO:0007669"/>
    <property type="project" value="InterPro"/>
</dbReference>
<comment type="caution">
    <text evidence="12">The sequence shown here is derived from an EMBL/GenBank/DDBJ whole genome shotgun (WGS) entry which is preliminary data.</text>
</comment>
<dbReference type="Gene3D" id="3.40.50.300">
    <property type="entry name" value="P-loop containing nucleotide triphosphate hydrolases"/>
    <property type="match status" value="2"/>
</dbReference>
<reference evidence="13" key="1">
    <citation type="submission" date="2012-02" db="EMBL/GenBank/DDBJ databases">
        <title>Genome sequencing of Giardia lamblia Genotypes A2 and B isolates (DH and GS) and comparative analysis with the genomes of Genotypes A1 and E (WB and Pig).</title>
        <authorList>
            <person name="Adam R."/>
            <person name="Dahlstrom E."/>
            <person name="Martens C."/>
            <person name="Bruno D."/>
            <person name="Barbian K."/>
            <person name="Porcella S.F."/>
            <person name="Nash T."/>
        </authorList>
    </citation>
    <scope>NUCLEOTIDE SEQUENCE</scope>
    <source>
        <strain evidence="13">GS</strain>
    </source>
</reference>
<keyword evidence="4 9" id="KW-0812">Transmembrane</keyword>
<feature type="transmembrane region" description="Helical" evidence="9">
    <location>
        <begin position="101"/>
        <end position="122"/>
    </location>
</feature>
<dbReference type="PROSITE" id="PS00211">
    <property type="entry name" value="ABC_TRANSPORTER_1"/>
    <property type="match status" value="1"/>
</dbReference>
<proteinExistence type="inferred from homology"/>
<feature type="domain" description="ABC transmembrane type-1" evidence="11">
    <location>
        <begin position="845"/>
        <end position="1105"/>
    </location>
</feature>
<sequence>VVVGKESMVDVLEQSDAYEFVSPSNVPPQSERCPFVLYYTFLWMTPFVVRAKKQRALKPSDIPSLPVSMDYRKVLAKLESILVSTRANPKPAHIGSSVLKISWLFIAISIVLVGLTIFLSLVQPKTMTEVLKVLDTSHINDLRDSGKSVLASLFHETWIWIVVNFAAQLLVAVFQSIASTICVEQSIRVSQAISVLLYSKLMRVSNLTATHVLSPVVINFISGDARSISNIVSNIPRIIAVPLKLLMIVLFLAFQIDKSALAGFGGILITLPPISMLVLFNLLLEKRYAIARDIRARYVTEVITGLRVIKAYNYQDLCKSRMHPRRRKELIYVGRMTLAQSCIHLMGYMTWPAMLLCAFLSMIKAGTFTTTNAYTTAYLFNIFARVLIDLPYLISSLSSAIISCHRAKQFLALPEGDFCEKVDPTVPQLAIWTVGNPSYSWGRQCHQHIPSSFNPNKQPRKVVAKKLSSLKIQHSKLLSQYRALKEELPEDMLTDLDATGLDARPSVTTNIYSRWADELNMHDKLPLVKSKAIALNISRESSQVGQLKRYYIKLAKMRKEIDTLQGLLDEAGTDFPPILRSLQFSISQGSLVGIGGRVGSGKSSLLLAILGELALERPNDAGSACIRSAGRIAYCSQVPSLFTGTIRFNIQLFLPYDEEKMKLAVRLSCLDGDLFELPGGLDTLVGSRGVTLSGGQKARISIARAIYSDADVYLFDDLFASLDARVCNSIWINAVKGYLLLKEKTVILATNQVHYFQSCSHLLFINDCTVTELTPEQAASGAPALSGVPPSAEDTIVKDPLLASECEGDRAHQTAVIKQEKHTELGAVNPKYYKLWFKAGGTWKFVIYIIMWILCIFMLQLASLLINFWTEQRLKLTTDGYIGLFVSFSLAFMAILFVGQLFYMLFTRKAAERVYYSMEEGLINTAMSFYNSNPMGRILNRLTADTSTCDLSVKNGLAATCENSIFVLGSLLATLLMSWPSMFVLIPLLALFFWIFMGFRAVSPLLRRTTSLLNSHVCNFILDTYYNLISLRAYNHELQATNHYARAVVAMESAFWMDVALYKWLHFTTTLLSICVSSVVTVSAIITSSFTNGEIFSGTVLMNGFDVVMMLIDMCFGIVAMDLSMASVERVVEYANLAPERTEASCTPSKALTDSDSGLFVRNLSLRYQEHFPIVLHGISFTVAKGESVAIVGKTGSGKSSIVNALLRLVEPELGSELVLNGLNLLKIDLHQARSKVTLIPQDPFIFSGSLRSYLSGDRQFSDEELWRVLEKTHLRDYFAAQPKQLDYYLADNGSNVSLGQRQLLCVAHALLRDTEVILLDEATAYVDSAAELVIQDALQTCRDQKIIITIAHRLRNICSHDRVIVMAEGQIVEQGPPRALFNQPGGIFADMVKCSVDSEDLIRLLTSPKV</sequence>